<feature type="compositionally biased region" description="Basic and acidic residues" evidence="2">
    <location>
        <begin position="546"/>
        <end position="570"/>
    </location>
</feature>
<feature type="coiled-coil region" evidence="1">
    <location>
        <begin position="280"/>
        <end position="311"/>
    </location>
</feature>
<organism evidence="3">
    <name type="scientific">Darwinula stevensoni</name>
    <dbReference type="NCBI Taxonomy" id="69355"/>
    <lineage>
        <taxon>Eukaryota</taxon>
        <taxon>Metazoa</taxon>
        <taxon>Ecdysozoa</taxon>
        <taxon>Arthropoda</taxon>
        <taxon>Crustacea</taxon>
        <taxon>Oligostraca</taxon>
        <taxon>Ostracoda</taxon>
        <taxon>Podocopa</taxon>
        <taxon>Podocopida</taxon>
        <taxon>Darwinulocopina</taxon>
        <taxon>Darwinuloidea</taxon>
        <taxon>Darwinulidae</taxon>
        <taxon>Darwinula</taxon>
    </lineage>
</organism>
<dbReference type="InterPro" id="IPR029512">
    <property type="entry name" value="CCDC154"/>
</dbReference>
<feature type="coiled-coil region" evidence="1">
    <location>
        <begin position="376"/>
        <end position="403"/>
    </location>
</feature>
<dbReference type="OrthoDB" id="6364988at2759"/>
<dbReference type="EMBL" id="CAJPEV010001489">
    <property type="protein sequence ID" value="CAG0892938.1"/>
    <property type="molecule type" value="Genomic_DNA"/>
</dbReference>
<sequence>MLAQSAPQPPGPKFGLGEARRMDALESRLSSTEQSNRALLEDIMRLQQEMKARFPPFLPVDPAHVPRSADSCRAHDDEKCDRHVETVRQPEHAAGEQVSAEFAKVKMQSRSEVTAVRFDRLSQIQQHLMDLEGKFMMEKNSREMAEGQLFQRWQQVSNDVSETRRGRDAQSRQMELLLRETSNMSDAEKQKILMQVSAVTQDLRRTIEMKDTKLRQDTLGRLGALELKLVEVQTASKESGRLVKEEVDTKLTQAKAYTEEGIQGVRKLVQEEHTQTQSRLKELSDSQNALEEGLQQTRHEIAKDIAEEEQERVKLARILDGRIEDVSDRLRIGLLSLQTAIGEGKMANVTKDADGLPSLPLEEVEKLQRKHVEGVKETTARQIAEFEEKINDLQLRVEQQDEKLQTRVKLAQQKGEESSTILGDKLEQKLDSLSFSHERLKKQVEDLQGDGGGGGRGVVDLRNKVQDMDGRLTKRIEDESKERTEECQQLRQRLARITGEDSLEGPSLEKLTRDVEGAQTGMRKLAEAVQVVKTTLGDKIKEEKRIREQETSTLRRDVERLADRSKDLKERIKHGGKKPAETK</sequence>
<evidence type="ECO:0000256" key="2">
    <source>
        <dbReference type="SAM" id="MobiDB-lite"/>
    </source>
</evidence>
<protein>
    <submittedName>
        <fullName evidence="3">Uncharacterized protein</fullName>
    </submittedName>
</protein>
<feature type="region of interest" description="Disordered" evidence="2">
    <location>
        <begin position="1"/>
        <end position="36"/>
    </location>
</feature>
<dbReference type="AlphaFoldDB" id="A0A7R8XHZ3"/>
<gene>
    <name evidence="3" type="ORF">DSTB1V02_LOCUS7376</name>
</gene>
<evidence type="ECO:0000313" key="4">
    <source>
        <dbReference type="Proteomes" id="UP000677054"/>
    </source>
</evidence>
<reference evidence="3" key="1">
    <citation type="submission" date="2020-11" db="EMBL/GenBank/DDBJ databases">
        <authorList>
            <person name="Tran Van P."/>
        </authorList>
    </citation>
    <scope>NUCLEOTIDE SEQUENCE</scope>
</reference>
<keyword evidence="4" id="KW-1185">Reference proteome</keyword>
<accession>A0A7R8XHZ3</accession>
<dbReference type="Proteomes" id="UP000677054">
    <property type="component" value="Unassembled WGS sequence"/>
</dbReference>
<proteinExistence type="predicted"/>
<dbReference type="PANTHER" id="PTHR35153">
    <property type="entry name" value="COILED-COIL DOMAIN-CONTAINING PROTEIN 154"/>
    <property type="match status" value="1"/>
</dbReference>
<evidence type="ECO:0000313" key="3">
    <source>
        <dbReference type="EMBL" id="CAD7247546.1"/>
    </source>
</evidence>
<dbReference type="PANTHER" id="PTHR35153:SF1">
    <property type="entry name" value="COILED-COIL DOMAIN-CONTAINING PROTEIN 154"/>
    <property type="match status" value="1"/>
</dbReference>
<evidence type="ECO:0000256" key="1">
    <source>
        <dbReference type="SAM" id="Coils"/>
    </source>
</evidence>
<name>A0A7R8XHZ3_9CRUS</name>
<feature type="region of interest" description="Disordered" evidence="2">
    <location>
        <begin position="546"/>
        <end position="583"/>
    </location>
</feature>
<keyword evidence="1" id="KW-0175">Coiled coil</keyword>
<dbReference type="EMBL" id="LR901006">
    <property type="protein sequence ID" value="CAD7247546.1"/>
    <property type="molecule type" value="Genomic_DNA"/>
</dbReference>